<proteinExistence type="predicted"/>
<dbReference type="KEGG" id="lfc:LFE_1113"/>
<protein>
    <recommendedName>
        <fullName evidence="4">NHL repeat-containing protein</fullName>
    </recommendedName>
</protein>
<dbReference type="STRING" id="1162668.LFE_1113"/>
<feature type="chain" id="PRO_5003629846" description="NHL repeat-containing protein" evidence="1">
    <location>
        <begin position="33"/>
        <end position="382"/>
    </location>
</feature>
<evidence type="ECO:0000313" key="2">
    <source>
        <dbReference type="EMBL" id="BAM06806.1"/>
    </source>
</evidence>
<dbReference type="AlphaFoldDB" id="I0INF7"/>
<dbReference type="PANTHER" id="PTHR46388:SF2">
    <property type="entry name" value="NHL REPEAT-CONTAINING PROTEIN 2"/>
    <property type="match status" value="1"/>
</dbReference>
<dbReference type="InterPro" id="IPR000033">
    <property type="entry name" value="LDLR_classB_rpt"/>
</dbReference>
<gene>
    <name evidence="2" type="ordered locus">LFE_1113</name>
</gene>
<dbReference type="PANTHER" id="PTHR46388">
    <property type="entry name" value="NHL REPEAT-CONTAINING PROTEIN 2"/>
    <property type="match status" value="1"/>
</dbReference>
<dbReference type="InterPro" id="IPR019405">
    <property type="entry name" value="Lactonase_7-beta_prop"/>
</dbReference>
<dbReference type="SUPFAM" id="SSF63825">
    <property type="entry name" value="YWTD domain"/>
    <property type="match status" value="1"/>
</dbReference>
<reference evidence="2 3" key="1">
    <citation type="journal article" date="2012" name="J. Bacteriol.">
        <title>Complete Genome Sequence of Leptospirillum ferrooxidans Strain C2-3, Isolated from a Fresh Volcanic Ash Deposit on the Island of Miyake, Japan.</title>
        <authorList>
            <person name="Fujimura R."/>
            <person name="Sato Y."/>
            <person name="Nishizawa T."/>
            <person name="Oshima K."/>
            <person name="Kim S.-W."/>
            <person name="Hattori M."/>
            <person name="Kamijo T."/>
            <person name="Ohta H."/>
        </authorList>
    </citation>
    <scope>NUCLEOTIDE SEQUENCE [LARGE SCALE GENOMIC DNA]</scope>
    <source>
        <strain evidence="2 3">C2-3</strain>
    </source>
</reference>
<accession>I0INF7</accession>
<dbReference type="Pfam" id="PF10282">
    <property type="entry name" value="Lactonase"/>
    <property type="match status" value="1"/>
</dbReference>
<dbReference type="Proteomes" id="UP000007382">
    <property type="component" value="Chromosome"/>
</dbReference>
<dbReference type="Gene3D" id="2.120.10.30">
    <property type="entry name" value="TolB, C-terminal domain"/>
    <property type="match status" value="4"/>
</dbReference>
<evidence type="ECO:0000313" key="3">
    <source>
        <dbReference type="Proteomes" id="UP000007382"/>
    </source>
</evidence>
<dbReference type="InterPro" id="IPR011042">
    <property type="entry name" value="6-blade_b-propeller_TolB-like"/>
</dbReference>
<dbReference type="EMBL" id="AP012342">
    <property type="protein sequence ID" value="BAM06806.1"/>
    <property type="molecule type" value="Genomic_DNA"/>
</dbReference>
<keyword evidence="3" id="KW-1185">Reference proteome</keyword>
<evidence type="ECO:0000256" key="1">
    <source>
        <dbReference type="SAM" id="SignalP"/>
    </source>
</evidence>
<evidence type="ECO:0008006" key="4">
    <source>
        <dbReference type="Google" id="ProtNLM"/>
    </source>
</evidence>
<dbReference type="PATRIC" id="fig|1162668.3.peg.1292"/>
<keyword evidence="1" id="KW-0732">Signal</keyword>
<reference evidence="3" key="2">
    <citation type="submission" date="2012-03" db="EMBL/GenBank/DDBJ databases">
        <title>The complete genome sequence of the pioneer microbe on fresh volcanic deposit, Leptospirillum ferrooxidans strain C2-3.</title>
        <authorList>
            <person name="Fujimura R."/>
            <person name="Sato Y."/>
            <person name="Nishizawa T."/>
            <person name="Nanba K."/>
            <person name="Oshima K."/>
            <person name="Hattori M."/>
            <person name="Kamijo T."/>
            <person name="Ohta H."/>
        </authorList>
    </citation>
    <scope>NUCLEOTIDE SEQUENCE [LARGE SCALE GENOMIC DNA]</scope>
    <source>
        <strain evidence="3">C2-3</strain>
    </source>
</reference>
<dbReference type="eggNOG" id="COG3391">
    <property type="taxonomic scope" value="Bacteria"/>
</dbReference>
<sequence length="382" mass="39690">MNKSKHPKGRGIRSIKTAAVAVSLGIGMTLMAGQAFQAQAVSLKTIAGSFHERGDNDGNGASARFEFPQGIVAAPDGSIYVADTGNDMIRKITMSSGTGTVETIAGVNHHARFRDGAGAAARFNNPEGLAISPDGKTLYVADSRNNRIRKIDLATKTVSTLAGHAFASGNDGIGDHAGFAQPRGLAISPDGKTLYIGDSGNNMIRKMDLTTLQVTTLAGQGALVPGHADGVGTQATFLEPRGLAISPDGQILYIADTRNHLIRKLVLATNSVSTLAGHPGFPGTLNGPGPDAYFYDPMMLAIDGNKLYVCDAANADLRLIDLNSDTVSTVAGATINGGVPIKGREDGDGTLGHFEFPGAVTIYHGVLYVTDTPADTIRSVSF</sequence>
<name>I0INF7_LEPFC</name>
<feature type="signal peptide" evidence="1">
    <location>
        <begin position="1"/>
        <end position="32"/>
    </location>
</feature>
<dbReference type="HOGENOM" id="CLU_008645_1_1_0"/>
<dbReference type="RefSeq" id="WP_014449296.1">
    <property type="nucleotide sequence ID" value="NC_017094.1"/>
</dbReference>
<organism evidence="2 3">
    <name type="scientific">Leptospirillum ferrooxidans (strain C2-3)</name>
    <dbReference type="NCBI Taxonomy" id="1162668"/>
    <lineage>
        <taxon>Bacteria</taxon>
        <taxon>Pseudomonadati</taxon>
        <taxon>Nitrospirota</taxon>
        <taxon>Nitrospiria</taxon>
        <taxon>Nitrospirales</taxon>
        <taxon>Nitrospiraceae</taxon>
        <taxon>Leptospirillum</taxon>
    </lineage>
</organism>
<dbReference type="SMART" id="SM00135">
    <property type="entry name" value="LY"/>
    <property type="match status" value="3"/>
</dbReference>